<dbReference type="Gene3D" id="2.30.40.10">
    <property type="entry name" value="Urease, subunit C, domain 1"/>
    <property type="match status" value="1"/>
</dbReference>
<dbReference type="InterPro" id="IPR006680">
    <property type="entry name" value="Amidohydro-rel"/>
</dbReference>
<name>A0A9P6SLD9_9FUNG</name>
<evidence type="ECO:0000256" key="1">
    <source>
        <dbReference type="ARBA" id="ARBA00022801"/>
    </source>
</evidence>
<keyword evidence="1" id="KW-0378">Hydrolase</keyword>
<dbReference type="OrthoDB" id="10264777at2759"/>
<dbReference type="GO" id="GO:0008448">
    <property type="term" value="F:N-acetylglucosamine-6-phosphate deacetylase activity"/>
    <property type="evidence" value="ECO:0007669"/>
    <property type="project" value="TreeGrafter"/>
</dbReference>
<comment type="caution">
    <text evidence="3">The sequence shown here is derived from an EMBL/GenBank/DDBJ whole genome shotgun (WGS) entry which is preliminary data.</text>
</comment>
<dbReference type="PANTHER" id="PTHR11113">
    <property type="entry name" value="N-ACETYLGLUCOSAMINE-6-PHOSPHATE DEACETYLASE"/>
    <property type="match status" value="1"/>
</dbReference>
<evidence type="ECO:0000259" key="2">
    <source>
        <dbReference type="Pfam" id="PF01979"/>
    </source>
</evidence>
<gene>
    <name evidence="3" type="primary">AMDHD2_2</name>
    <name evidence="3" type="ORF">BGZ65_004942</name>
</gene>
<dbReference type="Proteomes" id="UP000749646">
    <property type="component" value="Unassembled WGS sequence"/>
</dbReference>
<evidence type="ECO:0000313" key="3">
    <source>
        <dbReference type="EMBL" id="KAF9980566.1"/>
    </source>
</evidence>
<sequence>IAYDSHPDGVILVTDAMSAMGLVPGNYQLGNMNVTKDEDRVYIEGTDTLAGSVITLDACIRNFIQFTNCSLIEALEAVTLHPAVLLGIEKTKGVIKPGADADLVLLSDDLFVKRVFVAGEEVDLESIDVQVTEKFQ</sequence>
<reference evidence="3" key="1">
    <citation type="journal article" date="2020" name="Fungal Divers.">
        <title>Resolving the Mortierellaceae phylogeny through synthesis of multi-gene phylogenetics and phylogenomics.</title>
        <authorList>
            <person name="Vandepol N."/>
            <person name="Liber J."/>
            <person name="Desiro A."/>
            <person name="Na H."/>
            <person name="Kennedy M."/>
            <person name="Barry K."/>
            <person name="Grigoriev I.V."/>
            <person name="Miller A.N."/>
            <person name="O'Donnell K."/>
            <person name="Stajich J.E."/>
            <person name="Bonito G."/>
        </authorList>
    </citation>
    <scope>NUCLEOTIDE SEQUENCE</scope>
    <source>
        <strain evidence="3">MES-2147</strain>
    </source>
</reference>
<feature type="non-terminal residue" evidence="3">
    <location>
        <position position="1"/>
    </location>
</feature>
<dbReference type="InterPro" id="IPR011059">
    <property type="entry name" value="Metal-dep_hydrolase_composite"/>
</dbReference>
<dbReference type="SUPFAM" id="SSF51338">
    <property type="entry name" value="Composite domain of metallo-dependent hydrolases"/>
    <property type="match status" value="1"/>
</dbReference>
<keyword evidence="4" id="KW-1185">Reference proteome</keyword>
<feature type="domain" description="Amidohydrolase-related" evidence="2">
    <location>
        <begin position="45"/>
        <end position="122"/>
    </location>
</feature>
<organism evidence="3 4">
    <name type="scientific">Modicella reniformis</name>
    <dbReference type="NCBI Taxonomy" id="1440133"/>
    <lineage>
        <taxon>Eukaryota</taxon>
        <taxon>Fungi</taxon>
        <taxon>Fungi incertae sedis</taxon>
        <taxon>Mucoromycota</taxon>
        <taxon>Mortierellomycotina</taxon>
        <taxon>Mortierellomycetes</taxon>
        <taxon>Mortierellales</taxon>
        <taxon>Mortierellaceae</taxon>
        <taxon>Modicella</taxon>
    </lineage>
</organism>
<dbReference type="EMBL" id="JAAAHW010003824">
    <property type="protein sequence ID" value="KAF9980566.1"/>
    <property type="molecule type" value="Genomic_DNA"/>
</dbReference>
<dbReference type="SUPFAM" id="SSF51556">
    <property type="entry name" value="Metallo-dependent hydrolases"/>
    <property type="match status" value="1"/>
</dbReference>
<dbReference type="GO" id="GO:0006046">
    <property type="term" value="P:N-acetylglucosamine catabolic process"/>
    <property type="evidence" value="ECO:0007669"/>
    <property type="project" value="TreeGrafter"/>
</dbReference>
<evidence type="ECO:0000313" key="4">
    <source>
        <dbReference type="Proteomes" id="UP000749646"/>
    </source>
</evidence>
<dbReference type="AlphaFoldDB" id="A0A9P6SLD9"/>
<dbReference type="PANTHER" id="PTHR11113:SF14">
    <property type="entry name" value="N-ACETYLGLUCOSAMINE-6-PHOSPHATE DEACETYLASE"/>
    <property type="match status" value="1"/>
</dbReference>
<dbReference type="Gene3D" id="3.20.20.140">
    <property type="entry name" value="Metal-dependent hydrolases"/>
    <property type="match status" value="1"/>
</dbReference>
<accession>A0A9P6SLD9</accession>
<proteinExistence type="predicted"/>
<dbReference type="Pfam" id="PF01979">
    <property type="entry name" value="Amidohydro_1"/>
    <property type="match status" value="1"/>
</dbReference>
<dbReference type="InterPro" id="IPR032466">
    <property type="entry name" value="Metal_Hydrolase"/>
</dbReference>
<protein>
    <submittedName>
        <fullName evidence="3">N-acetylglucosamine-6-phosphate deacetylase</fullName>
    </submittedName>
</protein>